<dbReference type="Gene3D" id="3.20.20.80">
    <property type="entry name" value="Glycosidases"/>
    <property type="match status" value="1"/>
</dbReference>
<protein>
    <submittedName>
        <fullName evidence="2">Glycoside hydrolase</fullName>
    </submittedName>
</protein>
<dbReference type="Proteomes" id="UP001303115">
    <property type="component" value="Unassembled WGS sequence"/>
</dbReference>
<dbReference type="AlphaFoldDB" id="A0AAN6PDC7"/>
<dbReference type="Pfam" id="PF03659">
    <property type="entry name" value="Glyco_hydro_71"/>
    <property type="match status" value="1"/>
</dbReference>
<reference evidence="3" key="1">
    <citation type="journal article" date="2023" name="Mol. Phylogenet. Evol.">
        <title>Genome-scale phylogeny and comparative genomics of the fungal order Sordariales.</title>
        <authorList>
            <person name="Hensen N."/>
            <person name="Bonometti L."/>
            <person name="Westerberg I."/>
            <person name="Brannstrom I.O."/>
            <person name="Guillou S."/>
            <person name="Cros-Aarteil S."/>
            <person name="Calhoun S."/>
            <person name="Haridas S."/>
            <person name="Kuo A."/>
            <person name="Mondo S."/>
            <person name="Pangilinan J."/>
            <person name="Riley R."/>
            <person name="LaButti K."/>
            <person name="Andreopoulos B."/>
            <person name="Lipzen A."/>
            <person name="Chen C."/>
            <person name="Yan M."/>
            <person name="Daum C."/>
            <person name="Ng V."/>
            <person name="Clum A."/>
            <person name="Steindorff A."/>
            <person name="Ohm R.A."/>
            <person name="Martin F."/>
            <person name="Silar P."/>
            <person name="Natvig D.O."/>
            <person name="Lalanne C."/>
            <person name="Gautier V."/>
            <person name="Ament-Velasquez S.L."/>
            <person name="Kruys A."/>
            <person name="Hutchinson M.I."/>
            <person name="Powell A.J."/>
            <person name="Barry K."/>
            <person name="Miller A.N."/>
            <person name="Grigoriev I.V."/>
            <person name="Debuchy R."/>
            <person name="Gladieux P."/>
            <person name="Hiltunen Thoren M."/>
            <person name="Johannesson H."/>
        </authorList>
    </citation>
    <scope>NUCLEOTIDE SEQUENCE [LARGE SCALE GENOMIC DNA]</scope>
    <source>
        <strain evidence="3">CBS 284.82</strain>
    </source>
</reference>
<organism evidence="2 3">
    <name type="scientific">Parachaetomium inaequale</name>
    <dbReference type="NCBI Taxonomy" id="2588326"/>
    <lineage>
        <taxon>Eukaryota</taxon>
        <taxon>Fungi</taxon>
        <taxon>Dikarya</taxon>
        <taxon>Ascomycota</taxon>
        <taxon>Pezizomycotina</taxon>
        <taxon>Sordariomycetes</taxon>
        <taxon>Sordariomycetidae</taxon>
        <taxon>Sordariales</taxon>
        <taxon>Chaetomiaceae</taxon>
        <taxon>Parachaetomium</taxon>
    </lineage>
</organism>
<sequence>MKVFSRLWAVLCAVLFIGGANAAVQGVFAHYMVGGMSSISQALDDVSQAQSLGLDAFALNVQQPDAWWTRASLAFLFDAASQVGFKLFFSMDMAVIPSPSACSPLLAEYASHPAYYRYQDRPFLSTFRGGAAADANKQWQTVFEDLNPKPYFVPNFEDHSSAHAGVYSPSIFTAFPDVDGLMGWETAWPFQGTNETVTAPDQSPDAANLAVTRNKKMAYMMPLSTFQSKHLAQHGNWFRRGGLTLPQHMLQALSLQADFLEVLTWNDAGEGHYFGNLWPESIPDQDMGDLVDGWDHNGWRAVIGPFVAALKKEGVTGAEGVGPVGKEVAGAFWYRPLLKGVECGKDRLGLGKPDGWEDAEDMVYVVVMLGRETAGVKVRVVSGGKVVGEFEGKPGMNMYQVDARKGEQTVQVVAGDGKVLGEGKGKVGVTDRLEDVGGICTFNYQVVEIV</sequence>
<dbReference type="EMBL" id="MU854469">
    <property type="protein sequence ID" value="KAK4034688.1"/>
    <property type="molecule type" value="Genomic_DNA"/>
</dbReference>
<keyword evidence="3" id="KW-1185">Reference proteome</keyword>
<comment type="caution">
    <text evidence="2">The sequence shown here is derived from an EMBL/GenBank/DDBJ whole genome shotgun (WGS) entry which is preliminary data.</text>
</comment>
<evidence type="ECO:0000313" key="3">
    <source>
        <dbReference type="Proteomes" id="UP001303115"/>
    </source>
</evidence>
<dbReference type="GO" id="GO:0051118">
    <property type="term" value="F:glucan endo-1,3-alpha-glucosidase activity"/>
    <property type="evidence" value="ECO:0007669"/>
    <property type="project" value="InterPro"/>
</dbReference>
<evidence type="ECO:0000256" key="1">
    <source>
        <dbReference type="SAM" id="SignalP"/>
    </source>
</evidence>
<accession>A0AAN6PDC7</accession>
<keyword evidence="1" id="KW-0732">Signal</keyword>
<proteinExistence type="predicted"/>
<feature type="signal peptide" evidence="1">
    <location>
        <begin position="1"/>
        <end position="22"/>
    </location>
</feature>
<dbReference type="CDD" id="cd11577">
    <property type="entry name" value="GH71"/>
    <property type="match status" value="1"/>
</dbReference>
<name>A0AAN6PDC7_9PEZI</name>
<gene>
    <name evidence="2" type="ORF">C8A01DRAFT_38847</name>
</gene>
<feature type="chain" id="PRO_5042836648" evidence="1">
    <location>
        <begin position="23"/>
        <end position="450"/>
    </location>
</feature>
<evidence type="ECO:0000313" key="2">
    <source>
        <dbReference type="EMBL" id="KAK4034688.1"/>
    </source>
</evidence>
<dbReference type="InterPro" id="IPR005197">
    <property type="entry name" value="Glyco_hydro_71"/>
</dbReference>
<keyword evidence="2" id="KW-0378">Hydrolase</keyword>